<dbReference type="InterPro" id="IPR011006">
    <property type="entry name" value="CheY-like_superfamily"/>
</dbReference>
<dbReference type="SUPFAM" id="SSF52172">
    <property type="entry name" value="CheY-like"/>
    <property type="match status" value="1"/>
</dbReference>
<organism evidence="3 4">
    <name type="scientific">Pontibacter akesuensis</name>
    <dbReference type="NCBI Taxonomy" id="388950"/>
    <lineage>
        <taxon>Bacteria</taxon>
        <taxon>Pseudomonadati</taxon>
        <taxon>Bacteroidota</taxon>
        <taxon>Cytophagia</taxon>
        <taxon>Cytophagales</taxon>
        <taxon>Hymenobacteraceae</taxon>
        <taxon>Pontibacter</taxon>
    </lineage>
</organism>
<proteinExistence type="predicted"/>
<dbReference type="SMART" id="SM00448">
    <property type="entry name" value="REC"/>
    <property type="match status" value="1"/>
</dbReference>
<feature type="domain" description="Response regulatory" evidence="2">
    <location>
        <begin position="14"/>
        <end position="140"/>
    </location>
</feature>
<dbReference type="Proteomes" id="UP000182491">
    <property type="component" value="Unassembled WGS sequence"/>
</dbReference>
<dbReference type="PROSITE" id="PS50110">
    <property type="entry name" value="RESPONSE_REGULATORY"/>
    <property type="match status" value="1"/>
</dbReference>
<name>A0A1I7KSE8_9BACT</name>
<dbReference type="PANTHER" id="PTHR44520:SF2">
    <property type="entry name" value="RESPONSE REGULATOR RCP1"/>
    <property type="match status" value="1"/>
</dbReference>
<accession>A0A1I7KSE8</accession>
<dbReference type="InterPro" id="IPR001789">
    <property type="entry name" value="Sig_transdc_resp-reg_receiver"/>
</dbReference>
<dbReference type="OrthoDB" id="1524091at2"/>
<keyword evidence="1" id="KW-0597">Phosphoprotein</keyword>
<keyword evidence="4" id="KW-1185">Reference proteome</keyword>
<feature type="modified residue" description="4-aspartylphosphate" evidence="1">
    <location>
        <position position="71"/>
    </location>
</feature>
<dbReference type="RefSeq" id="WP_068839117.1">
    <property type="nucleotide sequence ID" value="NZ_BMXC01000007.1"/>
</dbReference>
<protein>
    <submittedName>
        <fullName evidence="3">Response regulator receiver domain-containing protein</fullName>
    </submittedName>
</protein>
<dbReference type="Pfam" id="PF00072">
    <property type="entry name" value="Response_reg"/>
    <property type="match status" value="1"/>
</dbReference>
<dbReference type="GO" id="GO:0000160">
    <property type="term" value="P:phosphorelay signal transduction system"/>
    <property type="evidence" value="ECO:0007669"/>
    <property type="project" value="InterPro"/>
</dbReference>
<evidence type="ECO:0000313" key="3">
    <source>
        <dbReference type="EMBL" id="SFV00402.1"/>
    </source>
</evidence>
<dbReference type="Gene3D" id="3.40.50.2300">
    <property type="match status" value="1"/>
</dbReference>
<reference evidence="4" key="1">
    <citation type="submission" date="2016-10" db="EMBL/GenBank/DDBJ databases">
        <authorList>
            <person name="Varghese N."/>
        </authorList>
    </citation>
    <scope>NUCLEOTIDE SEQUENCE [LARGE SCALE GENOMIC DNA]</scope>
    <source>
        <strain evidence="4">DSM 18820</strain>
    </source>
</reference>
<dbReference type="STRING" id="388950.GCA_001611675_03248"/>
<dbReference type="InterPro" id="IPR052893">
    <property type="entry name" value="TCS_response_regulator"/>
</dbReference>
<dbReference type="EMBL" id="FPCA01000008">
    <property type="protein sequence ID" value="SFV00402.1"/>
    <property type="molecule type" value="Genomic_DNA"/>
</dbReference>
<dbReference type="AlphaFoldDB" id="A0A1I7KSE8"/>
<evidence type="ECO:0000259" key="2">
    <source>
        <dbReference type="PROSITE" id="PS50110"/>
    </source>
</evidence>
<dbReference type="PANTHER" id="PTHR44520">
    <property type="entry name" value="RESPONSE REGULATOR RCP1-RELATED"/>
    <property type="match status" value="1"/>
</dbReference>
<sequence>MTASAPDQFPQVESILVIDDDDNWCFVTKRLLIRANACNTILTAQNGLEALRKLEELTAQGENMPDIIFLDIKMPVMDGFGFLSALESNAHLDLSQTKIYICSSSLHPKDKETAARYKVAGFINKPLTKDTLQHILQQNAASDKE</sequence>
<gene>
    <name evidence="3" type="ORF">SAMN04487941_4051</name>
</gene>
<evidence type="ECO:0000256" key="1">
    <source>
        <dbReference type="PROSITE-ProRule" id="PRU00169"/>
    </source>
</evidence>
<evidence type="ECO:0000313" key="4">
    <source>
        <dbReference type="Proteomes" id="UP000182491"/>
    </source>
</evidence>